<gene>
    <name evidence="1" type="ORF">PGQ11_012757</name>
</gene>
<name>A0ABR2I3D8_9PEZI</name>
<dbReference type="SUPFAM" id="SSF81301">
    <property type="entry name" value="Nucleotidyltransferase"/>
    <property type="match status" value="1"/>
</dbReference>
<protein>
    <submittedName>
        <fullName evidence="1">Uncharacterized protein</fullName>
    </submittedName>
</protein>
<sequence>MAVPGRAPPTTGLGRITNGYTVEEGRFLTESQDATLVPHLYCALDFIARFLRDKGLGYAVMGGLALILRGSRRETHDVDIVAACDMLTLRQACIGQSRIKVPIGPVSGVMRVFVEVGPAYGENVTRQWVQVDIILRGSLGAPEDLTGATDIISLPTTAGLKRYIVIDILHHFKSKLGALFGRNSTTDFLDLVFMCNMYFQQIAGFRNQLNFPQPEPGEEN</sequence>
<reference evidence="1 2" key="1">
    <citation type="journal article" date="2024" name="IMA Fungus">
        <title>Apiospora arundinis, a panoply of carbohydrate-active enzymes and secondary metabolites.</title>
        <authorList>
            <person name="Sorensen T."/>
            <person name="Petersen C."/>
            <person name="Muurmann A.T."/>
            <person name="Christiansen J.V."/>
            <person name="Brundto M.L."/>
            <person name="Overgaard C.K."/>
            <person name="Boysen A.T."/>
            <person name="Wollenberg R.D."/>
            <person name="Larsen T.O."/>
            <person name="Sorensen J.L."/>
            <person name="Nielsen K.L."/>
            <person name="Sondergaard T.E."/>
        </authorList>
    </citation>
    <scope>NUCLEOTIDE SEQUENCE [LARGE SCALE GENOMIC DNA]</scope>
    <source>
        <strain evidence="1 2">AAU 773</strain>
    </source>
</reference>
<dbReference type="Proteomes" id="UP001390339">
    <property type="component" value="Unassembled WGS sequence"/>
</dbReference>
<evidence type="ECO:0000313" key="2">
    <source>
        <dbReference type="Proteomes" id="UP001390339"/>
    </source>
</evidence>
<accession>A0ABR2I3D8</accession>
<keyword evidence="2" id="KW-1185">Reference proteome</keyword>
<dbReference type="EMBL" id="JAPCWZ010000007">
    <property type="protein sequence ID" value="KAK8856845.1"/>
    <property type="molecule type" value="Genomic_DNA"/>
</dbReference>
<dbReference type="InterPro" id="IPR043519">
    <property type="entry name" value="NT_sf"/>
</dbReference>
<comment type="caution">
    <text evidence="1">The sequence shown here is derived from an EMBL/GenBank/DDBJ whole genome shotgun (WGS) entry which is preliminary data.</text>
</comment>
<evidence type="ECO:0000313" key="1">
    <source>
        <dbReference type="EMBL" id="KAK8856845.1"/>
    </source>
</evidence>
<proteinExistence type="predicted"/>
<organism evidence="1 2">
    <name type="scientific">Apiospora arundinis</name>
    <dbReference type="NCBI Taxonomy" id="335852"/>
    <lineage>
        <taxon>Eukaryota</taxon>
        <taxon>Fungi</taxon>
        <taxon>Dikarya</taxon>
        <taxon>Ascomycota</taxon>
        <taxon>Pezizomycotina</taxon>
        <taxon>Sordariomycetes</taxon>
        <taxon>Xylariomycetidae</taxon>
        <taxon>Amphisphaeriales</taxon>
        <taxon>Apiosporaceae</taxon>
        <taxon>Apiospora</taxon>
    </lineage>
</organism>
<dbReference type="Gene3D" id="3.30.460.40">
    <property type="match status" value="1"/>
</dbReference>